<sequence>MAFEHVKRGAMEAVKLVARQQQGENRNQGSNSLSGLVSTLVPVLLLALVYVFAFTFLRRKFPRVYAPRSYLEPLPETQRTPKMTDKLMGYVIDMKTHRDHYILNHSSLDGYLFVRFFKLMVIICFAGCCITWPVLFPVNATAGGGQEQLDILSWSNVLPGPRYYAHCFIGMIFYSFVMFAITRETLYFINLRQAYLLSAWSASRMSSRTVIYTGVPKKYLTEATLRTIFPRVKQAWFVTNTDDLEEKVEERDKAAMKLETAEIKLSKEANARRLKALKKSQKSKNADGDAEAAIHGDGMQWLDAKKRPTHRLKLLIGKKVDTIDWARTELEKLIPEVEVEQDKHISGKVDLVPAVIIEFEDQAAAQYAYCVTPHNIPQTFAPRAIGVNPASIIWKNLSLSYTSRTIRWIGATAFITAMVIFWAIPVAVVGIISNVNYLTTEVTFLAWINDIPTVILGVVTGLLPVVLLAVLMALVPIICRFAAKISGCVSLAEIELQTQSWYFAFQVIQVFLITTFTSAASSVAAQIFQNPGSAVSLLATNLPKASNFYINYFILYGVAQSAKFLFNIGAFVGFVILAKFLDTTPRKMYNRYMKMAQLGWGSTYPVFTNLGVIAITYSVIAPLVLGFATVGLGLLYLAYRYNFLYVYGDEIDTHGASYARALQQLTTGVYLSQLCLIGLFAIGVADAPEATGALILMIIFLIFTVIFHLMMRSALKPLTQFLPRNLLIESEVPHAAGREAGEHNNMSSHQLHPGYDTPAAKPREDSDGTVYTDEKATAAANNGTNGAEMQHAASNVNDISALHDGAAPNRTLTARFKAWFQPHNSDAVSMSKLLHPSLHQALPAYSAEVAKQAYMHPLIAAEKPQLWIVRDDMGISQREVTESSKVVAITDEGAHFNEKNKVVWDTPATEAPLWEKILPY</sequence>
<dbReference type="InterPro" id="IPR045122">
    <property type="entry name" value="Csc1-like"/>
</dbReference>
<dbReference type="Pfam" id="PF02714">
    <property type="entry name" value="RSN1_7TM"/>
    <property type="match status" value="1"/>
</dbReference>
<dbReference type="InterPro" id="IPR027815">
    <property type="entry name" value="CSC1/OSCA1-like_cyt"/>
</dbReference>
<dbReference type="GO" id="GO:0005227">
    <property type="term" value="F:calcium-activated cation channel activity"/>
    <property type="evidence" value="ECO:0007669"/>
    <property type="project" value="InterPro"/>
</dbReference>
<feature type="transmembrane region" description="Helical" evidence="8">
    <location>
        <begin position="626"/>
        <end position="647"/>
    </location>
</feature>
<feature type="domain" description="CSC1/OSCA1-like 7TM region" evidence="9">
    <location>
        <begin position="407"/>
        <end position="680"/>
    </location>
</feature>
<keyword evidence="5 8" id="KW-1133">Transmembrane helix</keyword>
<evidence type="ECO:0000313" key="14">
    <source>
        <dbReference type="Proteomes" id="UP000800041"/>
    </source>
</evidence>
<feature type="transmembrane region" description="Helical" evidence="8">
    <location>
        <begin position="163"/>
        <end position="182"/>
    </location>
</feature>
<accession>A0A6G1GUP9</accession>
<feature type="transmembrane region" description="Helical" evidence="8">
    <location>
        <begin position="668"/>
        <end position="685"/>
    </location>
</feature>
<evidence type="ECO:0000256" key="5">
    <source>
        <dbReference type="ARBA" id="ARBA00022989"/>
    </source>
</evidence>
<protein>
    <submittedName>
        <fullName evidence="13">DUF221-domain-containing protein</fullName>
    </submittedName>
</protein>
<keyword evidence="6 8" id="KW-0472">Membrane</keyword>
<comment type="subcellular location">
    <subcellularLocation>
        <location evidence="1">Membrane</location>
        <topology evidence="1">Multi-pass membrane protein</topology>
    </subcellularLocation>
</comment>
<feature type="domain" description="CSC1/OSCA1-like N-terminal transmembrane" evidence="11">
    <location>
        <begin position="36"/>
        <end position="184"/>
    </location>
</feature>
<evidence type="ECO:0000256" key="8">
    <source>
        <dbReference type="SAM" id="Phobius"/>
    </source>
</evidence>
<dbReference type="GO" id="GO:0005886">
    <property type="term" value="C:plasma membrane"/>
    <property type="evidence" value="ECO:0007669"/>
    <property type="project" value="TreeGrafter"/>
</dbReference>
<evidence type="ECO:0000256" key="2">
    <source>
        <dbReference type="ARBA" id="ARBA00007779"/>
    </source>
</evidence>
<proteinExistence type="inferred from homology"/>
<feature type="region of interest" description="Disordered" evidence="7">
    <location>
        <begin position="740"/>
        <end position="769"/>
    </location>
</feature>
<dbReference type="OrthoDB" id="1076608at2759"/>
<feature type="domain" description="10TM putative phosphate transporter extracellular tail" evidence="10">
    <location>
        <begin position="819"/>
        <end position="912"/>
    </location>
</feature>
<dbReference type="Pfam" id="PF14703">
    <property type="entry name" value="PHM7_cyt"/>
    <property type="match status" value="1"/>
</dbReference>
<dbReference type="Proteomes" id="UP000800041">
    <property type="component" value="Unassembled WGS sequence"/>
</dbReference>
<evidence type="ECO:0000256" key="7">
    <source>
        <dbReference type="SAM" id="MobiDB-lite"/>
    </source>
</evidence>
<feature type="transmembrane region" description="Helical" evidence="8">
    <location>
        <begin position="453"/>
        <end position="479"/>
    </location>
</feature>
<evidence type="ECO:0000259" key="12">
    <source>
        <dbReference type="Pfam" id="PF14703"/>
    </source>
</evidence>
<dbReference type="Pfam" id="PF12621">
    <property type="entry name" value="PHM7_ext"/>
    <property type="match status" value="1"/>
</dbReference>
<evidence type="ECO:0000256" key="6">
    <source>
        <dbReference type="ARBA" id="ARBA00023136"/>
    </source>
</evidence>
<evidence type="ECO:0000256" key="4">
    <source>
        <dbReference type="ARBA" id="ARBA00022692"/>
    </source>
</evidence>
<feature type="transmembrane region" description="Helical" evidence="8">
    <location>
        <begin position="116"/>
        <end position="135"/>
    </location>
</feature>
<feature type="domain" description="CSC1/OSCA1-like cytosolic" evidence="12">
    <location>
        <begin position="207"/>
        <end position="396"/>
    </location>
</feature>
<dbReference type="PANTHER" id="PTHR13018">
    <property type="entry name" value="PROBABLE MEMBRANE PROTEIN DUF221-RELATED"/>
    <property type="match status" value="1"/>
</dbReference>
<keyword evidence="4 8" id="KW-0812">Transmembrane</keyword>
<feature type="transmembrane region" description="Helical" evidence="8">
    <location>
        <begin position="598"/>
        <end position="620"/>
    </location>
</feature>
<evidence type="ECO:0000259" key="9">
    <source>
        <dbReference type="Pfam" id="PF02714"/>
    </source>
</evidence>
<evidence type="ECO:0000256" key="3">
    <source>
        <dbReference type="ARBA" id="ARBA00022448"/>
    </source>
</evidence>
<dbReference type="AlphaFoldDB" id="A0A6G1GUP9"/>
<dbReference type="EMBL" id="ML977167">
    <property type="protein sequence ID" value="KAF1984524.1"/>
    <property type="molecule type" value="Genomic_DNA"/>
</dbReference>
<evidence type="ECO:0000256" key="1">
    <source>
        <dbReference type="ARBA" id="ARBA00004141"/>
    </source>
</evidence>
<dbReference type="InterPro" id="IPR032880">
    <property type="entry name" value="CSC1/OSCA1-like_N"/>
</dbReference>
<dbReference type="Pfam" id="PF13967">
    <property type="entry name" value="RSN1_TM"/>
    <property type="match status" value="1"/>
</dbReference>
<evidence type="ECO:0000313" key="13">
    <source>
        <dbReference type="EMBL" id="KAF1984524.1"/>
    </source>
</evidence>
<keyword evidence="14" id="KW-1185">Reference proteome</keyword>
<keyword evidence="3" id="KW-0813">Transport</keyword>
<organism evidence="13 14">
    <name type="scientific">Aulographum hederae CBS 113979</name>
    <dbReference type="NCBI Taxonomy" id="1176131"/>
    <lineage>
        <taxon>Eukaryota</taxon>
        <taxon>Fungi</taxon>
        <taxon>Dikarya</taxon>
        <taxon>Ascomycota</taxon>
        <taxon>Pezizomycotina</taxon>
        <taxon>Dothideomycetes</taxon>
        <taxon>Pleosporomycetidae</taxon>
        <taxon>Aulographales</taxon>
        <taxon>Aulographaceae</taxon>
    </lineage>
</organism>
<feature type="transmembrane region" description="Helical" evidence="8">
    <location>
        <begin position="408"/>
        <end position="433"/>
    </location>
</feature>
<feature type="transmembrane region" description="Helical" evidence="8">
    <location>
        <begin position="36"/>
        <end position="57"/>
    </location>
</feature>
<evidence type="ECO:0000259" key="11">
    <source>
        <dbReference type="Pfam" id="PF13967"/>
    </source>
</evidence>
<name>A0A6G1GUP9_9PEZI</name>
<feature type="transmembrane region" description="Helical" evidence="8">
    <location>
        <begin position="548"/>
        <end position="577"/>
    </location>
</feature>
<feature type="transmembrane region" description="Helical" evidence="8">
    <location>
        <begin position="500"/>
        <end position="528"/>
    </location>
</feature>
<feature type="transmembrane region" description="Helical" evidence="8">
    <location>
        <begin position="691"/>
        <end position="711"/>
    </location>
</feature>
<gene>
    <name evidence="13" type="ORF">K402DRAFT_455704</name>
</gene>
<dbReference type="InterPro" id="IPR022257">
    <property type="entry name" value="PHM7_ext"/>
</dbReference>
<comment type="similarity">
    <text evidence="2">Belongs to the CSC1 (TC 1.A.17) family.</text>
</comment>
<reference evidence="13" key="1">
    <citation type="journal article" date="2020" name="Stud. Mycol.">
        <title>101 Dothideomycetes genomes: a test case for predicting lifestyles and emergence of pathogens.</title>
        <authorList>
            <person name="Haridas S."/>
            <person name="Albert R."/>
            <person name="Binder M."/>
            <person name="Bloem J."/>
            <person name="Labutti K."/>
            <person name="Salamov A."/>
            <person name="Andreopoulos B."/>
            <person name="Baker S."/>
            <person name="Barry K."/>
            <person name="Bills G."/>
            <person name="Bluhm B."/>
            <person name="Cannon C."/>
            <person name="Castanera R."/>
            <person name="Culley D."/>
            <person name="Daum C."/>
            <person name="Ezra D."/>
            <person name="Gonzalez J."/>
            <person name="Henrissat B."/>
            <person name="Kuo A."/>
            <person name="Liang C."/>
            <person name="Lipzen A."/>
            <person name="Lutzoni F."/>
            <person name="Magnuson J."/>
            <person name="Mondo S."/>
            <person name="Nolan M."/>
            <person name="Ohm R."/>
            <person name="Pangilinan J."/>
            <person name="Park H.-J."/>
            <person name="Ramirez L."/>
            <person name="Alfaro M."/>
            <person name="Sun H."/>
            <person name="Tritt A."/>
            <person name="Yoshinaga Y."/>
            <person name="Zwiers L.-H."/>
            <person name="Turgeon B."/>
            <person name="Goodwin S."/>
            <person name="Spatafora J."/>
            <person name="Crous P."/>
            <person name="Grigoriev I."/>
        </authorList>
    </citation>
    <scope>NUCLEOTIDE SEQUENCE</scope>
    <source>
        <strain evidence="13">CBS 113979</strain>
    </source>
</reference>
<dbReference type="PANTHER" id="PTHR13018:SF26">
    <property type="entry name" value="DOMAIN PROTEIN, PUTATIVE (AFU_ORTHOLOGUE AFUA_5G10920)-RELATED"/>
    <property type="match status" value="1"/>
</dbReference>
<evidence type="ECO:0000259" key="10">
    <source>
        <dbReference type="Pfam" id="PF12621"/>
    </source>
</evidence>
<dbReference type="InterPro" id="IPR003864">
    <property type="entry name" value="CSC1/OSCA1-like_7TM"/>
</dbReference>